<dbReference type="Gene3D" id="1.10.287.70">
    <property type="match status" value="1"/>
</dbReference>
<keyword evidence="12" id="KW-0732">Signal</keyword>
<feature type="signal peptide" evidence="12">
    <location>
        <begin position="1"/>
        <end position="24"/>
    </location>
</feature>
<dbReference type="InterPro" id="IPR015683">
    <property type="entry name" value="Ionotropic_Glu_rcpt"/>
</dbReference>
<dbReference type="EMBL" id="JBBPBN010000023">
    <property type="protein sequence ID" value="KAK9011091.1"/>
    <property type="molecule type" value="Genomic_DNA"/>
</dbReference>
<evidence type="ECO:0000256" key="7">
    <source>
        <dbReference type="ARBA" id="ARBA00023170"/>
    </source>
</evidence>
<feature type="domain" description="Ionotropic glutamate receptor C-terminal" evidence="13">
    <location>
        <begin position="212"/>
        <end position="559"/>
    </location>
</feature>
<evidence type="ECO:0000256" key="6">
    <source>
        <dbReference type="ARBA" id="ARBA00023136"/>
    </source>
</evidence>
<feature type="transmembrane region" description="Helical" evidence="11">
    <location>
        <begin position="335"/>
        <end position="353"/>
    </location>
</feature>
<dbReference type="PANTHER" id="PTHR18966">
    <property type="entry name" value="IONOTROPIC GLUTAMATE RECEPTOR"/>
    <property type="match status" value="1"/>
</dbReference>
<feature type="transmembrane region" description="Helical" evidence="11">
    <location>
        <begin position="395"/>
        <end position="413"/>
    </location>
</feature>
<evidence type="ECO:0000256" key="10">
    <source>
        <dbReference type="ARBA" id="ARBA00023303"/>
    </source>
</evidence>
<evidence type="ECO:0000256" key="3">
    <source>
        <dbReference type="ARBA" id="ARBA00022692"/>
    </source>
</evidence>
<keyword evidence="3 11" id="KW-0812">Transmembrane</keyword>
<dbReference type="Gene3D" id="3.40.190.10">
    <property type="entry name" value="Periplasmic binding protein-like II"/>
    <property type="match status" value="1"/>
</dbReference>
<reference evidence="14 15" key="1">
    <citation type="journal article" date="2024" name="G3 (Bethesda)">
        <title>Genome assembly of Hibiscus sabdariffa L. provides insights into metabolisms of medicinal natural products.</title>
        <authorList>
            <person name="Kim T."/>
        </authorList>
    </citation>
    <scope>NUCLEOTIDE SEQUENCE [LARGE SCALE GENOMIC DNA]</scope>
    <source>
        <strain evidence="14">TK-2024</strain>
        <tissue evidence="14">Old leaves</tissue>
    </source>
</reference>
<keyword evidence="4 11" id="KW-1133">Transmembrane helix</keyword>
<feature type="chain" id="PRO_5046576981" description="Ionotropic glutamate receptor C-terminal domain-containing protein" evidence="12">
    <location>
        <begin position="25"/>
        <end position="657"/>
    </location>
</feature>
<gene>
    <name evidence="14" type="ORF">V6N11_043948</name>
</gene>
<comment type="subcellular location">
    <subcellularLocation>
        <location evidence="1">Membrane</location>
        <topology evidence="1">Multi-pass membrane protein</topology>
    </subcellularLocation>
</comment>
<evidence type="ECO:0000313" key="14">
    <source>
        <dbReference type="EMBL" id="KAK9011091.1"/>
    </source>
</evidence>
<keyword evidence="9" id="KW-1071">Ligand-gated ion channel</keyword>
<evidence type="ECO:0000256" key="2">
    <source>
        <dbReference type="ARBA" id="ARBA00022448"/>
    </source>
</evidence>
<feature type="transmembrane region" description="Helical" evidence="11">
    <location>
        <begin position="583"/>
        <end position="604"/>
    </location>
</feature>
<evidence type="ECO:0000256" key="11">
    <source>
        <dbReference type="SAM" id="Phobius"/>
    </source>
</evidence>
<keyword evidence="2" id="KW-0813">Transport</keyword>
<protein>
    <recommendedName>
        <fullName evidence="13">Ionotropic glutamate receptor C-terminal domain-containing protein</fullName>
    </recommendedName>
</protein>
<keyword evidence="8" id="KW-0325">Glycoprotein</keyword>
<keyword evidence="15" id="KW-1185">Reference proteome</keyword>
<evidence type="ECO:0000256" key="4">
    <source>
        <dbReference type="ARBA" id="ARBA00022989"/>
    </source>
</evidence>
<dbReference type="SMART" id="SM00079">
    <property type="entry name" value="PBPe"/>
    <property type="match status" value="1"/>
</dbReference>
<sequence>MSEGTDSIFARLIVFVLLLSNCSGGIRDGTDEKDGDDYSCMMRCNTAGDAHHIQLKFNHTHGKVTPIDLDDQYRNYVAIKNLTSHRLPILCTVTNYETAVSPEVNAFTRRVKANILCALPAKDKATMGNESSTSYMSRHMYEIAREIAGLIGNYKWLKPGTVVYDKSDRISDLDIVTFNLNRRHTTQNAGGIIQMAATLSFSTSKPTNYFTELSIAVPVRKIPRQFLNITHDEKNPKETQITGFWLDIFKAATSMMPANVTYKLVPFYGSDDQLLKQLSRKTFDAAIGLAVITEEQSQLVEFAHPYFGLGPMLVMKENPELNQVFSFMIPFTNEMWFTLAAITVFNAFVIWLVESRTGHESGGSPFRQVGAIFWFPFTTLFYGGNRESPRNNLTYFVLAPWFILILVVSSTYTTSFTSMITSSDSETESSSFVDIENLKKTNAIVGCDMEDSIMFQHLVEVVGFQRKNIKHIAQSSIDDYAKALSTGNIKAAFFWAPYWGVFLAKYCRGFRAWSPKCGLLGSSVIFPRGSPFVPDMSEAMLKLRVSGKFNEMKEEMLSFSDCLSSTIAGTIERGIGPRPFSGLFILSGSASAIAMLITVIRLMGRRWERFIQGMLVGRGLWVWLTTLFSQNQMGNQIQVQLPLPRTSSTSPTQITSS</sequence>
<keyword evidence="10" id="KW-0407">Ion channel</keyword>
<dbReference type="Pfam" id="PF00060">
    <property type="entry name" value="Lig_chan"/>
    <property type="match status" value="1"/>
</dbReference>
<keyword evidence="7" id="KW-0675">Receptor</keyword>
<comment type="caution">
    <text evidence="14">The sequence shown here is derived from an EMBL/GenBank/DDBJ whole genome shotgun (WGS) entry which is preliminary data.</text>
</comment>
<organism evidence="14 15">
    <name type="scientific">Hibiscus sabdariffa</name>
    <name type="common">roselle</name>
    <dbReference type="NCBI Taxonomy" id="183260"/>
    <lineage>
        <taxon>Eukaryota</taxon>
        <taxon>Viridiplantae</taxon>
        <taxon>Streptophyta</taxon>
        <taxon>Embryophyta</taxon>
        <taxon>Tracheophyta</taxon>
        <taxon>Spermatophyta</taxon>
        <taxon>Magnoliopsida</taxon>
        <taxon>eudicotyledons</taxon>
        <taxon>Gunneridae</taxon>
        <taxon>Pentapetalae</taxon>
        <taxon>rosids</taxon>
        <taxon>malvids</taxon>
        <taxon>Malvales</taxon>
        <taxon>Malvaceae</taxon>
        <taxon>Malvoideae</taxon>
        <taxon>Hibiscus</taxon>
    </lineage>
</organism>
<evidence type="ECO:0000256" key="9">
    <source>
        <dbReference type="ARBA" id="ARBA00023286"/>
    </source>
</evidence>
<keyword evidence="6 11" id="KW-0472">Membrane</keyword>
<dbReference type="Proteomes" id="UP001396334">
    <property type="component" value="Unassembled WGS sequence"/>
</dbReference>
<evidence type="ECO:0000256" key="5">
    <source>
        <dbReference type="ARBA" id="ARBA00023065"/>
    </source>
</evidence>
<evidence type="ECO:0000256" key="12">
    <source>
        <dbReference type="SAM" id="SignalP"/>
    </source>
</evidence>
<evidence type="ECO:0000313" key="15">
    <source>
        <dbReference type="Proteomes" id="UP001396334"/>
    </source>
</evidence>
<evidence type="ECO:0000256" key="8">
    <source>
        <dbReference type="ARBA" id="ARBA00023180"/>
    </source>
</evidence>
<name>A0ABR2RE58_9ROSI</name>
<evidence type="ECO:0000259" key="13">
    <source>
        <dbReference type="SMART" id="SM00079"/>
    </source>
</evidence>
<feature type="transmembrane region" description="Helical" evidence="11">
    <location>
        <begin position="365"/>
        <end position="383"/>
    </location>
</feature>
<keyword evidence="5" id="KW-0406">Ion transport</keyword>
<evidence type="ECO:0000256" key="1">
    <source>
        <dbReference type="ARBA" id="ARBA00004141"/>
    </source>
</evidence>
<dbReference type="InterPro" id="IPR001320">
    <property type="entry name" value="Iontro_rcpt_C"/>
</dbReference>
<dbReference type="SUPFAM" id="SSF53850">
    <property type="entry name" value="Periplasmic binding protein-like II"/>
    <property type="match status" value="1"/>
</dbReference>
<proteinExistence type="predicted"/>
<accession>A0ABR2RE58</accession>